<dbReference type="Gene3D" id="3.30.460.10">
    <property type="entry name" value="Beta Polymerase, domain 2"/>
    <property type="match status" value="1"/>
</dbReference>
<dbReference type="SUPFAM" id="SSF81301">
    <property type="entry name" value="Nucleotidyltransferase"/>
    <property type="match status" value="1"/>
</dbReference>
<keyword evidence="2" id="KW-0460">Magnesium</keyword>
<dbReference type="CDD" id="cd05402">
    <property type="entry name" value="NT_PAP_TUTase"/>
    <property type="match status" value="1"/>
</dbReference>
<dbReference type="InterPro" id="IPR045862">
    <property type="entry name" value="Trf4-like"/>
</dbReference>
<reference evidence="6 7" key="1">
    <citation type="submission" date="2022-05" db="EMBL/GenBank/DDBJ databases">
        <authorList>
            <consortium name="Genoscope - CEA"/>
            <person name="William W."/>
        </authorList>
    </citation>
    <scope>NUCLEOTIDE SEQUENCE [LARGE SCALE GENOMIC DNA]</scope>
</reference>
<feature type="region of interest" description="Disordered" evidence="3">
    <location>
        <begin position="696"/>
        <end position="811"/>
    </location>
</feature>
<feature type="compositionally biased region" description="Low complexity" evidence="3">
    <location>
        <begin position="612"/>
        <end position="632"/>
    </location>
</feature>
<feature type="compositionally biased region" description="Polar residues" evidence="3">
    <location>
        <begin position="633"/>
        <end position="644"/>
    </location>
</feature>
<dbReference type="InterPro" id="IPR054708">
    <property type="entry name" value="MTPAP-like_central"/>
</dbReference>
<feature type="compositionally biased region" description="Basic residues" evidence="3">
    <location>
        <begin position="795"/>
        <end position="811"/>
    </location>
</feature>
<feature type="compositionally biased region" description="Low complexity" evidence="3">
    <location>
        <begin position="645"/>
        <end position="657"/>
    </location>
</feature>
<feature type="region of interest" description="Disordered" evidence="3">
    <location>
        <begin position="611"/>
        <end position="659"/>
    </location>
</feature>
<feature type="compositionally biased region" description="Low complexity" evidence="3">
    <location>
        <begin position="705"/>
        <end position="718"/>
    </location>
</feature>
<keyword evidence="7" id="KW-1185">Reference proteome</keyword>
<dbReference type="EMBL" id="CALNXK010000160">
    <property type="protein sequence ID" value="CAH3171035.1"/>
    <property type="molecule type" value="Genomic_DNA"/>
</dbReference>
<dbReference type="Pfam" id="PF03828">
    <property type="entry name" value="PAP_assoc"/>
    <property type="match status" value="1"/>
</dbReference>
<feature type="compositionally biased region" description="Low complexity" evidence="3">
    <location>
        <begin position="769"/>
        <end position="794"/>
    </location>
</feature>
<comment type="caution">
    <text evidence="6">The sequence shown here is derived from an EMBL/GenBank/DDBJ whole genome shotgun (WGS) entry which is preliminary data.</text>
</comment>
<evidence type="ECO:0000256" key="2">
    <source>
        <dbReference type="ARBA" id="ARBA00022842"/>
    </source>
</evidence>
<dbReference type="Pfam" id="PF22600">
    <property type="entry name" value="MTPAP-like_central"/>
    <property type="match status" value="1"/>
</dbReference>
<evidence type="ECO:0000256" key="3">
    <source>
        <dbReference type="SAM" id="MobiDB-lite"/>
    </source>
</evidence>
<sequence>MLPLMMDPRIGWIQPEQKGPAYTTWSDIMIQDVTSPSTNLENLRAGRPDYIPLNHKNTFSDAKETTALNNLINADKSHVSKKKKVENRTPWWSKEKSYPDGPVGLHEEILDFHNFMKPRPAEHRMRQEVISRVQEVIKQLWPTAEVEVYGSFRTGLYLPTSDIDIVVFGKWERLPLWTLEQALTANKIAEVSSIKVLDKASVPIIKMTDQKTSVKVDISFNVPAGLKAADFIKDQIEIFPCLEPLVLVLKQFLLQRDLNEVFTGGISSYCLILMTISFLQHRRTPPSKNLGVLLIEFFELYGKHFNYTNVGIRVKDGGTYFCKHEVMLGMNDVYNQPALLCIEDPFTPENYIGKSSYKFMDVKQAFEYAYETLSKPLLRDIDKTSDRLHGDEGGYLGRVVSVKDDVVEYREWVESVWAQYSTPLITQVSCPSVPTYASIANRHAQPGNVIKTQGVTLQDMSNRSATWPSCRSQSNVETAVLETRMAVQREWQQSADCLYTLAGGIKTKPSTNSVWTATSVRKLADSLAQDNVARRKGGNEMRTADSVRITKLSSNSKPSPTYSNQITLSSEVNSYSAVTKHSRTATLKENLPTSTKTSVVNLTAKSVLDSGATSTKTSTVVSSSKSKAVSASGQMSTNNSFAIDSTSKSKSMSPGSGNAVTKVPVVDLTSKSKAVSVSGQTSTKSLGQTSVKALGKVPENDLASKSKSVSTSGPVSGGSHKKTEERKTPASNNNNAVVVTSPKLVSKTSSHLNKDNGIGRQGPPTTVLNTSKSSNNNHQNSNITKNTNGNSKVSSKQKKGKSAKTKKGKSS</sequence>
<evidence type="ECO:0000259" key="4">
    <source>
        <dbReference type="Pfam" id="PF03828"/>
    </source>
</evidence>
<evidence type="ECO:0000259" key="5">
    <source>
        <dbReference type="Pfam" id="PF22600"/>
    </source>
</evidence>
<organism evidence="6 7">
    <name type="scientific">Porites lobata</name>
    <dbReference type="NCBI Taxonomy" id="104759"/>
    <lineage>
        <taxon>Eukaryota</taxon>
        <taxon>Metazoa</taxon>
        <taxon>Cnidaria</taxon>
        <taxon>Anthozoa</taxon>
        <taxon>Hexacorallia</taxon>
        <taxon>Scleractinia</taxon>
        <taxon>Fungiina</taxon>
        <taxon>Poritidae</taxon>
        <taxon>Porites</taxon>
    </lineage>
</organism>
<evidence type="ECO:0000256" key="1">
    <source>
        <dbReference type="ARBA" id="ARBA00022723"/>
    </source>
</evidence>
<keyword evidence="1" id="KW-0479">Metal-binding</keyword>
<feature type="domain" description="Poly(A) RNA polymerase mitochondrial-like central palm" evidence="5">
    <location>
        <begin position="105"/>
        <end position="232"/>
    </location>
</feature>
<protein>
    <submittedName>
        <fullName evidence="6">Uncharacterized protein</fullName>
    </submittedName>
</protein>
<feature type="compositionally biased region" description="Low complexity" evidence="3">
    <location>
        <begin position="729"/>
        <end position="742"/>
    </location>
</feature>
<proteinExistence type="predicted"/>
<feature type="domain" description="PAP-associated" evidence="4">
    <location>
        <begin position="289"/>
        <end position="350"/>
    </location>
</feature>
<dbReference type="PANTHER" id="PTHR23092:SF15">
    <property type="entry name" value="INACTIVE NON-CANONICAL POLY(A) RNA POLYMERASE PROTEIN TRF4-2-RELATED"/>
    <property type="match status" value="1"/>
</dbReference>
<evidence type="ECO:0000313" key="6">
    <source>
        <dbReference type="EMBL" id="CAH3171035.1"/>
    </source>
</evidence>
<dbReference type="InterPro" id="IPR043519">
    <property type="entry name" value="NT_sf"/>
</dbReference>
<dbReference type="Proteomes" id="UP001159405">
    <property type="component" value="Unassembled WGS sequence"/>
</dbReference>
<dbReference type="Gene3D" id="1.10.1410.10">
    <property type="match status" value="1"/>
</dbReference>
<dbReference type="PANTHER" id="PTHR23092">
    <property type="entry name" value="POLY(A) RNA POLYMERASE"/>
    <property type="match status" value="1"/>
</dbReference>
<evidence type="ECO:0000313" key="7">
    <source>
        <dbReference type="Proteomes" id="UP001159405"/>
    </source>
</evidence>
<dbReference type="SUPFAM" id="SSF81631">
    <property type="entry name" value="PAP/OAS1 substrate-binding domain"/>
    <property type="match status" value="1"/>
</dbReference>
<accession>A0ABN8R0V1</accession>
<name>A0ABN8R0V1_9CNID</name>
<dbReference type="InterPro" id="IPR002058">
    <property type="entry name" value="PAP_assoc"/>
</dbReference>
<gene>
    <name evidence="6" type="ORF">PLOB_00011533</name>
</gene>